<evidence type="ECO:0000256" key="2">
    <source>
        <dbReference type="ARBA" id="ARBA00049106"/>
    </source>
</evidence>
<dbReference type="Proteomes" id="UP001519295">
    <property type="component" value="Unassembled WGS sequence"/>
</dbReference>
<evidence type="ECO:0000256" key="1">
    <source>
        <dbReference type="ARBA" id="ARBA00008710"/>
    </source>
</evidence>
<dbReference type="Gene3D" id="2.30.110.10">
    <property type="entry name" value="Electron Transport, Fmn-binding Protein, Chain A"/>
    <property type="match status" value="1"/>
</dbReference>
<evidence type="ECO:0000313" key="4">
    <source>
        <dbReference type="Proteomes" id="UP001519295"/>
    </source>
</evidence>
<dbReference type="NCBIfam" id="TIGR00026">
    <property type="entry name" value="hi_GC_TIGR00026"/>
    <property type="match status" value="1"/>
</dbReference>
<comment type="catalytic activity">
    <reaction evidence="2">
        <text>oxidized coenzyme F420-(gamma-L-Glu)(n) + a quinol + H(+) = reduced coenzyme F420-(gamma-L-Glu)(n) + a quinone</text>
        <dbReference type="Rhea" id="RHEA:39663"/>
        <dbReference type="Rhea" id="RHEA-COMP:12939"/>
        <dbReference type="Rhea" id="RHEA-COMP:14378"/>
        <dbReference type="ChEBI" id="CHEBI:15378"/>
        <dbReference type="ChEBI" id="CHEBI:24646"/>
        <dbReference type="ChEBI" id="CHEBI:132124"/>
        <dbReference type="ChEBI" id="CHEBI:133980"/>
        <dbReference type="ChEBI" id="CHEBI:139511"/>
    </reaction>
</comment>
<reference evidence="3 4" key="1">
    <citation type="submission" date="2021-03" db="EMBL/GenBank/DDBJ databases">
        <title>Sequencing the genomes of 1000 actinobacteria strains.</title>
        <authorList>
            <person name="Klenk H.-P."/>
        </authorList>
    </citation>
    <scope>NUCLEOTIDE SEQUENCE [LARGE SCALE GENOMIC DNA]</scope>
    <source>
        <strain evidence="3 4">DSM 45256</strain>
    </source>
</reference>
<comment type="similarity">
    <text evidence="1">Belongs to the F420H(2)-dependent quinone reductase family.</text>
</comment>
<dbReference type="PANTHER" id="PTHR39428">
    <property type="entry name" value="F420H(2)-DEPENDENT QUINONE REDUCTASE RV1261C"/>
    <property type="match status" value="1"/>
</dbReference>
<dbReference type="InterPro" id="IPR004378">
    <property type="entry name" value="F420H2_quin_Rdtase"/>
</dbReference>
<comment type="caution">
    <text evidence="3">The sequence shown here is derived from an EMBL/GenBank/DDBJ whole genome shotgun (WGS) entry which is preliminary data.</text>
</comment>
<protein>
    <submittedName>
        <fullName evidence="3">Deazaflavin-dependent oxidoreductase (Nitroreductase family)</fullName>
    </submittedName>
</protein>
<dbReference type="Pfam" id="PF04075">
    <property type="entry name" value="F420H2_quin_red"/>
    <property type="match status" value="1"/>
</dbReference>
<proteinExistence type="inferred from homology"/>
<gene>
    <name evidence="3" type="ORF">JOF36_002849</name>
</gene>
<name>A0ABS4VT95_9PSEU</name>
<accession>A0ABS4VT95</accession>
<sequence length="140" mass="15598">MAEDFNSRVIREFRENDGRVGEPFAGLPMVLVHHIGARSGAERVTPLRWFADGDRYVLVASKAGAPDNPAWYHNLKANPEVVVEIGDGQGSVETRRVHASELPGAERDRMWTWIKENNGGFAEYERATDRTIPLVALTPS</sequence>
<keyword evidence="4" id="KW-1185">Reference proteome</keyword>
<dbReference type="EMBL" id="JAGINU010000001">
    <property type="protein sequence ID" value="MBP2367153.1"/>
    <property type="molecule type" value="Genomic_DNA"/>
</dbReference>
<organism evidence="3 4">
    <name type="scientific">Pseudonocardia parietis</name>
    <dbReference type="NCBI Taxonomy" id="570936"/>
    <lineage>
        <taxon>Bacteria</taxon>
        <taxon>Bacillati</taxon>
        <taxon>Actinomycetota</taxon>
        <taxon>Actinomycetes</taxon>
        <taxon>Pseudonocardiales</taxon>
        <taxon>Pseudonocardiaceae</taxon>
        <taxon>Pseudonocardia</taxon>
    </lineage>
</organism>
<dbReference type="RefSeq" id="WP_210027274.1">
    <property type="nucleotide sequence ID" value="NZ_JAGINU010000001.1"/>
</dbReference>
<dbReference type="SUPFAM" id="SSF50475">
    <property type="entry name" value="FMN-binding split barrel"/>
    <property type="match status" value="1"/>
</dbReference>
<evidence type="ECO:0000313" key="3">
    <source>
        <dbReference type="EMBL" id="MBP2367153.1"/>
    </source>
</evidence>
<dbReference type="InterPro" id="IPR012349">
    <property type="entry name" value="Split_barrel_FMN-bd"/>
</dbReference>
<dbReference type="PANTHER" id="PTHR39428:SF1">
    <property type="entry name" value="F420H(2)-DEPENDENT QUINONE REDUCTASE RV1261C"/>
    <property type="match status" value="1"/>
</dbReference>